<dbReference type="Gene3D" id="3.40.50.2000">
    <property type="entry name" value="Glycogen Phosphorylase B"/>
    <property type="match status" value="2"/>
</dbReference>
<dbReference type="InterPro" id="IPR050426">
    <property type="entry name" value="Glycosyltransferase_28"/>
</dbReference>
<proteinExistence type="predicted"/>
<dbReference type="SUPFAM" id="SSF53756">
    <property type="entry name" value="UDP-Glycosyltransferase/glycogen phosphorylase"/>
    <property type="match status" value="1"/>
</dbReference>
<evidence type="ECO:0000313" key="2">
    <source>
        <dbReference type="Proteomes" id="UP001501666"/>
    </source>
</evidence>
<organism evidence="1 2">
    <name type="scientific">Nonomuraea recticatena</name>
    <dbReference type="NCBI Taxonomy" id="46178"/>
    <lineage>
        <taxon>Bacteria</taxon>
        <taxon>Bacillati</taxon>
        <taxon>Actinomycetota</taxon>
        <taxon>Actinomycetes</taxon>
        <taxon>Streptosporangiales</taxon>
        <taxon>Streptosporangiaceae</taxon>
        <taxon>Nonomuraea</taxon>
    </lineage>
</organism>
<sequence length="110" mass="11830">MTPQLRQAYHDDRPDLFLYDIGAAEGLACAVPMIAVPQAVDQFSNAGRLTELGVARRLDTDQATATALRQALLDLTGDPHVTERLAAIQRHLQAEGGTKRAADLIEAALP</sequence>
<dbReference type="Pfam" id="PF00201">
    <property type="entry name" value="UDPGT"/>
    <property type="match status" value="1"/>
</dbReference>
<evidence type="ECO:0000313" key="1">
    <source>
        <dbReference type="EMBL" id="GAA2688371.1"/>
    </source>
</evidence>
<accession>A0ABN3SYI2</accession>
<dbReference type="EMBL" id="BAAATE010000029">
    <property type="protein sequence ID" value="GAA2688371.1"/>
    <property type="molecule type" value="Genomic_DNA"/>
</dbReference>
<dbReference type="PANTHER" id="PTHR48050:SF13">
    <property type="entry name" value="STEROL 3-BETA-GLUCOSYLTRANSFERASE UGT80A2"/>
    <property type="match status" value="1"/>
</dbReference>
<reference evidence="1 2" key="1">
    <citation type="journal article" date="2019" name="Int. J. Syst. Evol. Microbiol.">
        <title>The Global Catalogue of Microorganisms (GCM) 10K type strain sequencing project: providing services to taxonomists for standard genome sequencing and annotation.</title>
        <authorList>
            <consortium name="The Broad Institute Genomics Platform"/>
            <consortium name="The Broad Institute Genome Sequencing Center for Infectious Disease"/>
            <person name="Wu L."/>
            <person name="Ma J."/>
        </authorList>
    </citation>
    <scope>NUCLEOTIDE SEQUENCE [LARGE SCALE GENOMIC DNA]</scope>
    <source>
        <strain evidence="1 2">JCM 6835</strain>
    </source>
</reference>
<dbReference type="PANTHER" id="PTHR48050">
    <property type="entry name" value="STEROL 3-BETA-GLUCOSYLTRANSFERASE"/>
    <property type="match status" value="1"/>
</dbReference>
<dbReference type="Proteomes" id="UP001501666">
    <property type="component" value="Unassembled WGS sequence"/>
</dbReference>
<gene>
    <name evidence="1" type="ORF">GCM10010412_076990</name>
</gene>
<protein>
    <submittedName>
        <fullName evidence="1">Uncharacterized protein</fullName>
    </submittedName>
</protein>
<comment type="caution">
    <text evidence="1">The sequence shown here is derived from an EMBL/GenBank/DDBJ whole genome shotgun (WGS) entry which is preliminary data.</text>
</comment>
<name>A0ABN3SYI2_9ACTN</name>
<dbReference type="InterPro" id="IPR002213">
    <property type="entry name" value="UDP_glucos_trans"/>
</dbReference>
<keyword evidence="2" id="KW-1185">Reference proteome</keyword>